<keyword evidence="3" id="KW-0328">Glycosyltransferase</keyword>
<feature type="domain" description="Dienelactone hydrolase" evidence="2">
    <location>
        <begin position="306"/>
        <end position="430"/>
    </location>
</feature>
<dbReference type="Gene3D" id="3.40.50.1820">
    <property type="entry name" value="alpha/beta hydrolase"/>
    <property type="match status" value="1"/>
</dbReference>
<dbReference type="RefSeq" id="WP_168516110.1">
    <property type="nucleotide sequence ID" value="NZ_JAAXLS010000009.1"/>
</dbReference>
<keyword evidence="4" id="KW-1185">Reference proteome</keyword>
<keyword evidence="3" id="KW-0808">Transferase</keyword>
<feature type="domain" description="Phosphoribosyltransferase" evidence="1">
    <location>
        <begin position="14"/>
        <end position="188"/>
    </location>
</feature>
<dbReference type="Gene3D" id="3.30.1310.20">
    <property type="entry name" value="PRTase-like"/>
    <property type="match status" value="1"/>
</dbReference>
<dbReference type="InterPro" id="IPR002925">
    <property type="entry name" value="Dienelactn_hydro"/>
</dbReference>
<evidence type="ECO:0000259" key="1">
    <source>
        <dbReference type="Pfam" id="PF00156"/>
    </source>
</evidence>
<dbReference type="GO" id="GO:0016757">
    <property type="term" value="F:glycosyltransferase activity"/>
    <property type="evidence" value="ECO:0007669"/>
    <property type="project" value="UniProtKB-KW"/>
</dbReference>
<proteinExistence type="predicted"/>
<evidence type="ECO:0000313" key="4">
    <source>
        <dbReference type="Proteomes" id="UP000715441"/>
    </source>
</evidence>
<organism evidence="3 4">
    <name type="scientific">Amycolatopsis acididurans</name>
    <dbReference type="NCBI Taxonomy" id="2724524"/>
    <lineage>
        <taxon>Bacteria</taxon>
        <taxon>Bacillati</taxon>
        <taxon>Actinomycetota</taxon>
        <taxon>Actinomycetes</taxon>
        <taxon>Pseudonocardiales</taxon>
        <taxon>Pseudonocardiaceae</taxon>
        <taxon>Amycolatopsis</taxon>
    </lineage>
</organism>
<sequence>MPFADRTDAGRQLGERLRAFRDEDVVVLGLPRGGVPVAFQVARALDARLDVIVVRKLGVPHQPELALGAIGEGHVRVVNEEVMRRAHVSDGELAAVESAERGELRRRVEKFRAGRERVSLSGRTVLIVDDGVATGSTARAACQVARAQGAKRVILAVPVGALDAIRSLRHDADEVVCLETPAWFMAVGQWYRDFRQTSDTEVADLLRRAARRIPAAAVAAAADPPIRDGEVAVMAGRVRLAGHLTIPENPLGMVVFAHGSGSSRHSPRNRHVAAALNKARLGTLLFDLLTPREELVRARVFDIELLADRLVEVTRWLKTQPDAASLTVGYFGASTGAGAALWAAADPAVDIHAVVSRGGRPDLAARRLPYVTAPTLLIVGGQDEIVLDLNQRAQAAMHCDCELAVVPGATHLFPEPGALDEVAALARDWFVRHLSSLTRRFPGAV</sequence>
<dbReference type="InterPro" id="IPR029058">
    <property type="entry name" value="AB_hydrolase_fold"/>
</dbReference>
<accession>A0ABX1J4M0</accession>
<name>A0ABX1J4M0_9PSEU</name>
<comment type="caution">
    <text evidence="3">The sequence shown here is derived from an EMBL/GenBank/DDBJ whole genome shotgun (WGS) entry which is preliminary data.</text>
</comment>
<dbReference type="Proteomes" id="UP000715441">
    <property type="component" value="Unassembled WGS sequence"/>
</dbReference>
<protein>
    <submittedName>
        <fullName evidence="3">Phosphoribosyltransferase</fullName>
    </submittedName>
</protein>
<dbReference type="Pfam" id="PF00156">
    <property type="entry name" value="Pribosyltran"/>
    <property type="match status" value="1"/>
</dbReference>
<dbReference type="Gene3D" id="3.40.50.2020">
    <property type="match status" value="1"/>
</dbReference>
<dbReference type="CDD" id="cd06223">
    <property type="entry name" value="PRTases_typeI"/>
    <property type="match status" value="1"/>
</dbReference>
<dbReference type="InterPro" id="IPR029057">
    <property type="entry name" value="PRTase-like"/>
</dbReference>
<gene>
    <name evidence="3" type="ORF">HFP15_15600</name>
</gene>
<evidence type="ECO:0000313" key="3">
    <source>
        <dbReference type="EMBL" id="NKQ54311.1"/>
    </source>
</evidence>
<dbReference type="SUPFAM" id="SSF53271">
    <property type="entry name" value="PRTase-like"/>
    <property type="match status" value="1"/>
</dbReference>
<dbReference type="SUPFAM" id="SSF53474">
    <property type="entry name" value="alpha/beta-Hydrolases"/>
    <property type="match status" value="1"/>
</dbReference>
<dbReference type="EMBL" id="JAAXLS010000009">
    <property type="protein sequence ID" value="NKQ54311.1"/>
    <property type="molecule type" value="Genomic_DNA"/>
</dbReference>
<dbReference type="Pfam" id="PF01738">
    <property type="entry name" value="DLH"/>
    <property type="match status" value="1"/>
</dbReference>
<reference evidence="3 4" key="1">
    <citation type="submission" date="2020-04" db="EMBL/GenBank/DDBJ databases">
        <title>Novel species.</title>
        <authorList>
            <person name="Teo W.F.A."/>
            <person name="Lipun K."/>
            <person name="Srisuk N."/>
            <person name="Duangmal K."/>
        </authorList>
    </citation>
    <scope>NUCLEOTIDE SEQUENCE [LARGE SCALE GENOMIC DNA]</scope>
    <source>
        <strain evidence="3 4">K13G38</strain>
    </source>
</reference>
<dbReference type="InterPro" id="IPR000836">
    <property type="entry name" value="PRTase_dom"/>
</dbReference>
<evidence type="ECO:0000259" key="2">
    <source>
        <dbReference type="Pfam" id="PF01738"/>
    </source>
</evidence>